<dbReference type="GO" id="GO:0006508">
    <property type="term" value="P:proteolysis"/>
    <property type="evidence" value="ECO:0007669"/>
    <property type="project" value="InterPro"/>
</dbReference>
<gene>
    <name evidence="3" type="ORF">AMJ87_08465</name>
</gene>
<dbReference type="EMBL" id="LJUO01000083">
    <property type="protein sequence ID" value="KPK70694.1"/>
    <property type="molecule type" value="Genomic_DNA"/>
</dbReference>
<dbReference type="InterPro" id="IPR008757">
    <property type="entry name" value="Peptidase_M6-like_domain"/>
</dbReference>
<dbReference type="GO" id="GO:0008233">
    <property type="term" value="F:peptidase activity"/>
    <property type="evidence" value="ECO:0007669"/>
    <property type="project" value="InterPro"/>
</dbReference>
<feature type="domain" description="Peptidase M6-like" evidence="2">
    <location>
        <begin position="85"/>
        <end position="171"/>
    </location>
</feature>
<dbReference type="Pfam" id="PF05547">
    <property type="entry name" value="Peptidase_M6"/>
    <property type="match status" value="1"/>
</dbReference>
<protein>
    <recommendedName>
        <fullName evidence="2">Peptidase M6-like domain-containing protein</fullName>
    </recommendedName>
</protein>
<dbReference type="AlphaFoldDB" id="A0A0S8GCC3"/>
<organism evidence="3 4">
    <name type="scientific">candidate division WOR_3 bacterium SM23_60</name>
    <dbReference type="NCBI Taxonomy" id="1703780"/>
    <lineage>
        <taxon>Bacteria</taxon>
        <taxon>Bacteria division WOR-3</taxon>
    </lineage>
</organism>
<evidence type="ECO:0000313" key="3">
    <source>
        <dbReference type="EMBL" id="KPK70694.1"/>
    </source>
</evidence>
<feature type="non-terminal residue" evidence="3">
    <location>
        <position position="182"/>
    </location>
</feature>
<feature type="chain" id="PRO_5006646820" description="Peptidase M6-like domain-containing protein" evidence="1">
    <location>
        <begin position="20"/>
        <end position="182"/>
    </location>
</feature>
<name>A0A0S8GCC3_UNCW3</name>
<evidence type="ECO:0000313" key="4">
    <source>
        <dbReference type="Proteomes" id="UP000051096"/>
    </source>
</evidence>
<proteinExistence type="predicted"/>
<dbReference type="PANTHER" id="PTHR41775">
    <property type="entry name" value="SECRETED PROTEIN-RELATED"/>
    <property type="match status" value="1"/>
</dbReference>
<sequence>MEKTCIIALLIGFVSVVQAMPPVPGMDEALWQEVLKEKMRLGIDNITDPVRDAGKEGVFNTDFSAPQKLVSGTKNIIAACIDFPDYDNAYDTSDFQSMFFGSWASGSVRDYYAEVSYSTLDLLGAVDGWYVSDNDHDYYGYANGWVRAARLAKEAAEKADGTIDYSQFDNNGDGYVDVFTVV</sequence>
<evidence type="ECO:0000256" key="1">
    <source>
        <dbReference type="SAM" id="SignalP"/>
    </source>
</evidence>
<accession>A0A0S8GCC3</accession>
<dbReference type="PANTHER" id="PTHR41775:SF1">
    <property type="entry name" value="PEPTIDASE M6-LIKE DOMAIN-CONTAINING PROTEIN"/>
    <property type="match status" value="1"/>
</dbReference>
<reference evidence="3 4" key="1">
    <citation type="journal article" date="2015" name="Microbiome">
        <title>Genomic resolution of linkages in carbon, nitrogen, and sulfur cycling among widespread estuary sediment bacteria.</title>
        <authorList>
            <person name="Baker B.J."/>
            <person name="Lazar C.S."/>
            <person name="Teske A.P."/>
            <person name="Dick G.J."/>
        </authorList>
    </citation>
    <scope>NUCLEOTIDE SEQUENCE [LARGE SCALE GENOMIC DNA]</scope>
    <source>
        <strain evidence="3">SM23_60</strain>
    </source>
</reference>
<evidence type="ECO:0000259" key="2">
    <source>
        <dbReference type="Pfam" id="PF05547"/>
    </source>
</evidence>
<dbReference type="Proteomes" id="UP000051096">
    <property type="component" value="Unassembled WGS sequence"/>
</dbReference>
<comment type="caution">
    <text evidence="3">The sequence shown here is derived from an EMBL/GenBank/DDBJ whole genome shotgun (WGS) entry which is preliminary data.</text>
</comment>
<keyword evidence="1" id="KW-0732">Signal</keyword>
<feature type="signal peptide" evidence="1">
    <location>
        <begin position="1"/>
        <end position="19"/>
    </location>
</feature>